<comment type="catalytic activity">
    <reaction evidence="6 8">
        <text>L-glutamate + H(+) = 4-aminobutanoate + CO2</text>
        <dbReference type="Rhea" id="RHEA:17785"/>
        <dbReference type="ChEBI" id="CHEBI:15378"/>
        <dbReference type="ChEBI" id="CHEBI:16526"/>
        <dbReference type="ChEBI" id="CHEBI:29985"/>
        <dbReference type="ChEBI" id="CHEBI:59888"/>
        <dbReference type="EC" id="4.1.1.15"/>
    </reaction>
</comment>
<dbReference type="RefSeq" id="WP_345365499.1">
    <property type="nucleotide sequence ID" value="NZ_BAABII010000016.1"/>
</dbReference>
<evidence type="ECO:0000313" key="9">
    <source>
        <dbReference type="EMBL" id="MEY8040184.1"/>
    </source>
</evidence>
<dbReference type="Pfam" id="PF00282">
    <property type="entry name" value="Pyridoxal_deC"/>
    <property type="match status" value="1"/>
</dbReference>
<dbReference type="EMBL" id="JBGEHV010000019">
    <property type="protein sequence ID" value="MEY8040184.1"/>
    <property type="molecule type" value="Genomic_DNA"/>
</dbReference>
<comment type="caution">
    <text evidence="9">The sequence shown here is derived from an EMBL/GenBank/DDBJ whole genome shotgun (WGS) entry which is preliminary data.</text>
</comment>
<evidence type="ECO:0000256" key="1">
    <source>
        <dbReference type="ARBA" id="ARBA00001933"/>
    </source>
</evidence>
<protein>
    <recommendedName>
        <fullName evidence="3 8">Glutamate decarboxylase</fullName>
        <ecNumber evidence="3 8">4.1.1.15</ecNumber>
    </recommendedName>
</protein>
<dbReference type="EC" id="4.1.1.15" evidence="3 8"/>
<dbReference type="InterPro" id="IPR010107">
    <property type="entry name" value="Glutamate_decarboxylase"/>
</dbReference>
<dbReference type="InterPro" id="IPR002129">
    <property type="entry name" value="PyrdxlP-dep_de-COase"/>
</dbReference>
<evidence type="ECO:0000256" key="8">
    <source>
        <dbReference type="RuleBase" id="RU361171"/>
    </source>
</evidence>
<dbReference type="Gene3D" id="3.40.640.10">
    <property type="entry name" value="Type I PLP-dependent aspartate aminotransferase-like (Major domain)"/>
    <property type="match status" value="1"/>
</dbReference>
<dbReference type="NCBIfam" id="TIGR01788">
    <property type="entry name" value="Glu-decarb-GAD"/>
    <property type="match status" value="1"/>
</dbReference>
<evidence type="ECO:0000256" key="7">
    <source>
        <dbReference type="RuleBase" id="RU000382"/>
    </source>
</evidence>
<keyword evidence="10" id="KW-1185">Reference proteome</keyword>
<dbReference type="InterPro" id="IPR015421">
    <property type="entry name" value="PyrdxlP-dep_Trfase_major"/>
</dbReference>
<name>A0ABV4CHC6_9PSEU</name>
<evidence type="ECO:0000256" key="6">
    <source>
        <dbReference type="ARBA" id="ARBA00048868"/>
    </source>
</evidence>
<organism evidence="9 10">
    <name type="scientific">Saccharopolyspora cebuensis</name>
    <dbReference type="NCBI Taxonomy" id="418759"/>
    <lineage>
        <taxon>Bacteria</taxon>
        <taxon>Bacillati</taxon>
        <taxon>Actinomycetota</taxon>
        <taxon>Actinomycetes</taxon>
        <taxon>Pseudonocardiales</taxon>
        <taxon>Pseudonocardiaceae</taxon>
        <taxon>Saccharopolyspora</taxon>
    </lineage>
</organism>
<dbReference type="SUPFAM" id="SSF53383">
    <property type="entry name" value="PLP-dependent transferases"/>
    <property type="match status" value="1"/>
</dbReference>
<dbReference type="GO" id="GO:0004351">
    <property type="term" value="F:glutamate decarboxylase activity"/>
    <property type="evidence" value="ECO:0007669"/>
    <property type="project" value="UniProtKB-EC"/>
</dbReference>
<comment type="similarity">
    <text evidence="2 7">Belongs to the group II decarboxylase family.</text>
</comment>
<dbReference type="PANTHER" id="PTHR43321:SF3">
    <property type="entry name" value="GLUTAMATE DECARBOXYLASE"/>
    <property type="match status" value="1"/>
</dbReference>
<keyword evidence="4 7" id="KW-0663">Pyridoxal phosphate</keyword>
<proteinExistence type="inferred from homology"/>
<evidence type="ECO:0000256" key="2">
    <source>
        <dbReference type="ARBA" id="ARBA00009533"/>
    </source>
</evidence>
<sequence length="419" mass="45654">MSGSSPDEHQSTIPELGVDAAKAAELVGARLSQDVSPDRNLATFLTTSYEPEAAQLFGDYLRYNLVDREQYPAIELMEQQCIRMLGALWGEDPGRVVGSATTGSSEAALMAGVSLLRHWETRRGSGGRRPSLVMGANAHVCWHKFCRYWGVEPRVAPALPGRLGLDAPTARELCDETTIGVIGILGSTLDGSYEPVAAIAGALDELEAERGVDVPLHVDAASGGFVAPFLDPELLWDFRLARVRSINASGHKYGLVPPGLGWVLWRDHETRSGKLTFRVNYLGSQHSHEELTFSRSAAPVVLQYYNFVRFGFQGFRSVHARSRAVAVHLAGQLRETGRFELLGDGSELPVIALAAHSDVKLRQLSTYLADLGWAVPVYELPPDLEDVEVLRIVVRNDMTAAAADAFADAVRDYLSTSTK</sequence>
<dbReference type="PANTHER" id="PTHR43321">
    <property type="entry name" value="GLUTAMATE DECARBOXYLASE"/>
    <property type="match status" value="1"/>
</dbReference>
<comment type="cofactor">
    <cofactor evidence="1 7">
        <name>pyridoxal 5'-phosphate</name>
        <dbReference type="ChEBI" id="CHEBI:597326"/>
    </cofactor>
</comment>
<keyword evidence="8" id="KW-0210">Decarboxylase</keyword>
<reference evidence="9 10" key="1">
    <citation type="submission" date="2024-08" db="EMBL/GenBank/DDBJ databases">
        <title>Genome mining of Saccharopolyspora cebuensis PGLac3 from Nigerian medicinal plant.</title>
        <authorList>
            <person name="Ezeobiora C.E."/>
            <person name="Igbokwe N.H."/>
            <person name="Amin D.H."/>
            <person name="Mendie U.E."/>
        </authorList>
    </citation>
    <scope>NUCLEOTIDE SEQUENCE [LARGE SCALE GENOMIC DNA]</scope>
    <source>
        <strain evidence="9 10">PGLac3</strain>
    </source>
</reference>
<evidence type="ECO:0000256" key="3">
    <source>
        <dbReference type="ARBA" id="ARBA00012421"/>
    </source>
</evidence>
<evidence type="ECO:0000313" key="10">
    <source>
        <dbReference type="Proteomes" id="UP001564626"/>
    </source>
</evidence>
<dbReference type="Proteomes" id="UP001564626">
    <property type="component" value="Unassembled WGS sequence"/>
</dbReference>
<evidence type="ECO:0000256" key="4">
    <source>
        <dbReference type="ARBA" id="ARBA00022898"/>
    </source>
</evidence>
<keyword evidence="5 7" id="KW-0456">Lyase</keyword>
<dbReference type="InterPro" id="IPR015424">
    <property type="entry name" value="PyrdxlP-dep_Trfase"/>
</dbReference>
<evidence type="ECO:0000256" key="5">
    <source>
        <dbReference type="ARBA" id="ARBA00023239"/>
    </source>
</evidence>
<accession>A0ABV4CHC6</accession>
<dbReference type="Gene3D" id="3.90.1150.160">
    <property type="match status" value="1"/>
</dbReference>
<gene>
    <name evidence="9" type="ORF">AB8O55_12340</name>
</gene>